<dbReference type="AlphaFoldDB" id="A0AAJ7SEX9"/>
<dbReference type="FunFam" id="3.30.740.10:FF:000006">
    <property type="entry name" value="Dynein light chain"/>
    <property type="match status" value="1"/>
</dbReference>
<accession>A0AAJ7SEX9</accession>
<keyword evidence="1" id="KW-1133">Transmembrane helix</keyword>
<evidence type="ECO:0000313" key="2">
    <source>
        <dbReference type="Proteomes" id="UP000694867"/>
    </source>
</evidence>
<feature type="transmembrane region" description="Helical" evidence="1">
    <location>
        <begin position="115"/>
        <end position="143"/>
    </location>
</feature>
<feature type="transmembrane region" description="Helical" evidence="1">
    <location>
        <begin position="12"/>
        <end position="32"/>
    </location>
</feature>
<dbReference type="RefSeq" id="XP_028967254.1">
    <property type="nucleotide sequence ID" value="XM_029111421.1"/>
</dbReference>
<sequence length="400" mass="44757">MPLDLRGAVIQTCKYSMGLSILGLILIVARLMEVSREIEFLKVVEIDWLGQFEDLTQGNRSILRTDVFIFIGELTASRTILILSAIFVLVYILSWWWMVFALKQAKDDGSVPLRTVLLLSIFAAVDIAASAGFILLRIIMFLIRDKQYPSDLRIPSPADFEHYPAIAAFRLATLKSSTATTDIVVSVIVGFLTGLRVYSVANIIHFYKRSKKGDMYGEYNSEMYSERMEELKPDTLEKAYSTLPKPGSAYPLSSPASFIGSPINRAPSVHSAAVRARPMSLNGVVGGLGALERRSWAQAQNTATSIIDEPLRNDGELQIQAADMPLEMQKTAVQSALQAIRLYGSEKHVAEAIKQDFDQLYSPTWHCIVGRNWGSCVTHSKKCYVRMNWKDMTILLYRSI</sequence>
<keyword evidence="1" id="KW-0472">Membrane</keyword>
<dbReference type="InterPro" id="IPR001372">
    <property type="entry name" value="Dynein_light_chain_typ-1/2"/>
</dbReference>
<name>A0AAJ7SEX9_9ACAR</name>
<dbReference type="GO" id="GO:0007017">
    <property type="term" value="P:microtubule-based process"/>
    <property type="evidence" value="ECO:0007669"/>
    <property type="project" value="InterPro"/>
</dbReference>
<dbReference type="PANTHER" id="PTHR11886:SF35">
    <property type="entry name" value="DYNEIN LIGHT CHAIN"/>
    <property type="match status" value="1"/>
</dbReference>
<dbReference type="PANTHER" id="PTHR11886">
    <property type="entry name" value="DYNEIN LIGHT CHAIN"/>
    <property type="match status" value="1"/>
</dbReference>
<evidence type="ECO:0000256" key="1">
    <source>
        <dbReference type="SAM" id="Phobius"/>
    </source>
</evidence>
<dbReference type="SUPFAM" id="SSF54648">
    <property type="entry name" value="DLC"/>
    <property type="match status" value="1"/>
</dbReference>
<proteinExistence type="predicted"/>
<dbReference type="GO" id="GO:0005868">
    <property type="term" value="C:cytoplasmic dynein complex"/>
    <property type="evidence" value="ECO:0007669"/>
    <property type="project" value="TreeGrafter"/>
</dbReference>
<keyword evidence="1" id="KW-0812">Transmembrane</keyword>
<feature type="transmembrane region" description="Helical" evidence="1">
    <location>
        <begin position="183"/>
        <end position="207"/>
    </location>
</feature>
<dbReference type="GO" id="GO:0045505">
    <property type="term" value="F:dynein intermediate chain binding"/>
    <property type="evidence" value="ECO:0007669"/>
    <property type="project" value="TreeGrafter"/>
</dbReference>
<dbReference type="GeneID" id="100907773"/>
<keyword evidence="2" id="KW-1185">Reference proteome</keyword>
<dbReference type="InterPro" id="IPR037177">
    <property type="entry name" value="DLC_sf"/>
</dbReference>
<dbReference type="SMART" id="SM01375">
    <property type="entry name" value="Dynein_light"/>
    <property type="match status" value="1"/>
</dbReference>
<dbReference type="Gene3D" id="3.30.740.10">
    <property type="entry name" value="Protein Inhibitor Of Neuronal Nitric Oxide Synthase"/>
    <property type="match status" value="1"/>
</dbReference>
<reference evidence="3" key="1">
    <citation type="submission" date="2025-08" db="UniProtKB">
        <authorList>
            <consortium name="RefSeq"/>
        </authorList>
    </citation>
    <scope>IDENTIFICATION</scope>
</reference>
<dbReference type="KEGG" id="goe:100907773"/>
<dbReference type="Proteomes" id="UP000694867">
    <property type="component" value="Unplaced"/>
</dbReference>
<feature type="transmembrane region" description="Helical" evidence="1">
    <location>
        <begin position="80"/>
        <end position="103"/>
    </location>
</feature>
<gene>
    <name evidence="3" type="primary">LOC100907773</name>
</gene>
<protein>
    <submittedName>
        <fullName evidence="3">Uncharacterized protein LOC100907773</fullName>
    </submittedName>
</protein>
<organism evidence="2 3">
    <name type="scientific">Galendromus occidentalis</name>
    <name type="common">western predatory mite</name>
    <dbReference type="NCBI Taxonomy" id="34638"/>
    <lineage>
        <taxon>Eukaryota</taxon>
        <taxon>Metazoa</taxon>
        <taxon>Ecdysozoa</taxon>
        <taxon>Arthropoda</taxon>
        <taxon>Chelicerata</taxon>
        <taxon>Arachnida</taxon>
        <taxon>Acari</taxon>
        <taxon>Parasitiformes</taxon>
        <taxon>Mesostigmata</taxon>
        <taxon>Gamasina</taxon>
        <taxon>Phytoseioidea</taxon>
        <taxon>Phytoseiidae</taxon>
        <taxon>Typhlodrominae</taxon>
        <taxon>Galendromus</taxon>
    </lineage>
</organism>
<dbReference type="Pfam" id="PF01221">
    <property type="entry name" value="Dynein_light"/>
    <property type="match status" value="1"/>
</dbReference>
<evidence type="ECO:0000313" key="3">
    <source>
        <dbReference type="RefSeq" id="XP_028967254.1"/>
    </source>
</evidence>